<dbReference type="Proteomes" id="UP000019760">
    <property type="component" value="Unassembled WGS sequence"/>
</dbReference>
<gene>
    <name evidence="2" type="ORF">Amme_114_013</name>
</gene>
<dbReference type="AlphaFoldDB" id="A0A023D8Y8"/>
<proteinExistence type="predicted"/>
<accession>A0A023D8Y8</accession>
<dbReference type="InterPro" id="IPR030972">
    <property type="entry name" value="UrcA_uranyl"/>
</dbReference>
<feature type="signal peptide" evidence="1">
    <location>
        <begin position="1"/>
        <end position="21"/>
    </location>
</feature>
<reference evidence="2 3" key="2">
    <citation type="journal article" date="2014" name="FEMS Microbiol. Lett.">
        <title>Draft genomic DNA sequence of the facultatively methylotrophic bacterium Acidomonas methanolica type strain MB58.</title>
        <authorList>
            <person name="Higashiura N."/>
            <person name="Hadano H."/>
            <person name="Hirakawa H."/>
            <person name="Matsutani M."/>
            <person name="Takabe S."/>
            <person name="Matsushita K."/>
            <person name="Azuma Y."/>
        </authorList>
    </citation>
    <scope>NUCLEOTIDE SEQUENCE [LARGE SCALE GENOMIC DNA]</scope>
    <source>
        <strain evidence="2 3">MB58</strain>
    </source>
</reference>
<protein>
    <recommendedName>
        <fullName evidence="4">UrcA family protein</fullName>
    </recommendedName>
</protein>
<dbReference type="NCBIfam" id="TIGR04433">
    <property type="entry name" value="UrcA_uranyl"/>
    <property type="match status" value="1"/>
</dbReference>
<dbReference type="EMBL" id="BAND01000113">
    <property type="protein sequence ID" value="GAJ30256.1"/>
    <property type="molecule type" value="Genomic_DNA"/>
</dbReference>
<reference evidence="3" key="1">
    <citation type="journal article" date="2014" name="FEMS Microbiol. Lett.">
        <title>Draft Genomic DNA Sequence of the Facultatively Methylotrophic Bacterium Acidomonas methanolica type strain MB58.</title>
        <authorList>
            <person name="Higashiura N."/>
            <person name="Hadano H."/>
            <person name="Hirakawa H."/>
            <person name="Matsutani M."/>
            <person name="Takabe S."/>
            <person name="Matsushita K."/>
            <person name="Azuma Y."/>
        </authorList>
    </citation>
    <scope>NUCLEOTIDE SEQUENCE [LARGE SCALE GENOMIC DNA]</scope>
    <source>
        <strain evidence="3">MB58</strain>
    </source>
</reference>
<organism evidence="2 3">
    <name type="scientific">Acidomonas methanolica NBRC 104435</name>
    <dbReference type="NCBI Taxonomy" id="1231351"/>
    <lineage>
        <taxon>Bacteria</taxon>
        <taxon>Pseudomonadati</taxon>
        <taxon>Pseudomonadota</taxon>
        <taxon>Alphaproteobacteria</taxon>
        <taxon>Acetobacterales</taxon>
        <taxon>Acetobacteraceae</taxon>
        <taxon>Acidomonas</taxon>
    </lineage>
</organism>
<evidence type="ECO:0000313" key="2">
    <source>
        <dbReference type="EMBL" id="GAJ30256.1"/>
    </source>
</evidence>
<sequence>MIRTSFFAAMLFAALPVAAVAAPAPAPDTVSTSIDISSVDLSNDANWDRVSDQVAAAAAEVCERVVPEDDRYFDIESCEKRARQDAHEQMKAALARQETMAKTRFAATAHAPRG</sequence>
<evidence type="ECO:0000256" key="1">
    <source>
        <dbReference type="SAM" id="SignalP"/>
    </source>
</evidence>
<keyword evidence="1" id="KW-0732">Signal</keyword>
<dbReference type="RefSeq" id="WP_042061096.1">
    <property type="nucleotide sequence ID" value="NZ_BAND01000113.1"/>
</dbReference>
<feature type="chain" id="PRO_5030001481" description="UrcA family protein" evidence="1">
    <location>
        <begin position="22"/>
        <end position="114"/>
    </location>
</feature>
<evidence type="ECO:0008006" key="4">
    <source>
        <dbReference type="Google" id="ProtNLM"/>
    </source>
</evidence>
<name>A0A023D8Y8_ACIMT</name>
<comment type="caution">
    <text evidence="2">The sequence shown here is derived from an EMBL/GenBank/DDBJ whole genome shotgun (WGS) entry which is preliminary data.</text>
</comment>
<evidence type="ECO:0000313" key="3">
    <source>
        <dbReference type="Proteomes" id="UP000019760"/>
    </source>
</evidence>
<keyword evidence="3" id="KW-1185">Reference proteome</keyword>